<organism evidence="3 4">
    <name type="scientific">Acer saccharum</name>
    <name type="common">Sugar maple</name>
    <dbReference type="NCBI Taxonomy" id="4024"/>
    <lineage>
        <taxon>Eukaryota</taxon>
        <taxon>Viridiplantae</taxon>
        <taxon>Streptophyta</taxon>
        <taxon>Embryophyta</taxon>
        <taxon>Tracheophyta</taxon>
        <taxon>Spermatophyta</taxon>
        <taxon>Magnoliopsida</taxon>
        <taxon>eudicotyledons</taxon>
        <taxon>Gunneridae</taxon>
        <taxon>Pentapetalae</taxon>
        <taxon>rosids</taxon>
        <taxon>malvids</taxon>
        <taxon>Sapindales</taxon>
        <taxon>Sapindaceae</taxon>
        <taxon>Hippocastanoideae</taxon>
        <taxon>Acereae</taxon>
        <taxon>Acer</taxon>
    </lineage>
</organism>
<keyword evidence="1" id="KW-0547">Nucleotide-binding</keyword>
<gene>
    <name evidence="3" type="ORF">LWI29_013282</name>
</gene>
<feature type="binding site" evidence="1">
    <location>
        <position position="55"/>
    </location>
    <ligand>
        <name>ATP</name>
        <dbReference type="ChEBI" id="CHEBI:30616"/>
    </ligand>
</feature>
<feature type="domain" description="Retrotransposon gag" evidence="2">
    <location>
        <begin position="50"/>
        <end position="149"/>
    </location>
</feature>
<dbReference type="Proteomes" id="UP001168877">
    <property type="component" value="Unassembled WGS sequence"/>
</dbReference>
<evidence type="ECO:0000256" key="1">
    <source>
        <dbReference type="PROSITE-ProRule" id="PRU10141"/>
    </source>
</evidence>
<dbReference type="PROSITE" id="PS00107">
    <property type="entry name" value="PROTEIN_KINASE_ATP"/>
    <property type="match status" value="1"/>
</dbReference>
<dbReference type="PANTHER" id="PTHR35046:SF26">
    <property type="entry name" value="RNA-DIRECTED DNA POLYMERASE"/>
    <property type="match status" value="1"/>
</dbReference>
<evidence type="ECO:0000313" key="4">
    <source>
        <dbReference type="Proteomes" id="UP001168877"/>
    </source>
</evidence>
<keyword evidence="4" id="KW-1185">Reference proteome</keyword>
<evidence type="ECO:0000259" key="2">
    <source>
        <dbReference type="Pfam" id="PF03732"/>
    </source>
</evidence>
<sequence length="160" mass="19177">MTSLIMVLRMKLQLRKMISTHFIICVVENQVERIGQGVMGEIMFSHSGVKLVAIKLKKHASNWWEHLKKQRAREGKKRIVTWTKMKKELKKKFVPQHYLQDSFLKFHNFKQRDLSMEEFTAEFDNLRMLCDFDEPEEQTISRYLGGLRTEIRNTVQLQQY</sequence>
<evidence type="ECO:0000313" key="3">
    <source>
        <dbReference type="EMBL" id="KAK0571257.1"/>
    </source>
</evidence>
<reference evidence="3" key="1">
    <citation type="journal article" date="2022" name="Plant J.">
        <title>Strategies of tolerance reflected in two North American maple genomes.</title>
        <authorList>
            <person name="McEvoy S.L."/>
            <person name="Sezen U.U."/>
            <person name="Trouern-Trend A."/>
            <person name="McMahon S.M."/>
            <person name="Schaberg P.G."/>
            <person name="Yang J."/>
            <person name="Wegrzyn J.L."/>
            <person name="Swenson N.G."/>
        </authorList>
    </citation>
    <scope>NUCLEOTIDE SEQUENCE</scope>
    <source>
        <strain evidence="3">NS2018</strain>
    </source>
</reference>
<dbReference type="InterPro" id="IPR017441">
    <property type="entry name" value="Protein_kinase_ATP_BS"/>
</dbReference>
<comment type="caution">
    <text evidence="3">The sequence shown here is derived from an EMBL/GenBank/DDBJ whole genome shotgun (WGS) entry which is preliminary data.</text>
</comment>
<protein>
    <recommendedName>
        <fullName evidence="2">Retrotransposon gag domain-containing protein</fullName>
    </recommendedName>
</protein>
<dbReference type="EMBL" id="JAUESC010000388">
    <property type="protein sequence ID" value="KAK0571257.1"/>
    <property type="molecule type" value="Genomic_DNA"/>
</dbReference>
<dbReference type="PANTHER" id="PTHR35046">
    <property type="entry name" value="ZINC KNUCKLE (CCHC-TYPE) FAMILY PROTEIN"/>
    <property type="match status" value="1"/>
</dbReference>
<reference evidence="3" key="2">
    <citation type="submission" date="2023-06" db="EMBL/GenBank/DDBJ databases">
        <authorList>
            <person name="Swenson N.G."/>
            <person name="Wegrzyn J.L."/>
            <person name="Mcevoy S.L."/>
        </authorList>
    </citation>
    <scope>NUCLEOTIDE SEQUENCE</scope>
    <source>
        <strain evidence="3">NS2018</strain>
        <tissue evidence="3">Leaf</tissue>
    </source>
</reference>
<name>A0AA39V9A0_ACESA</name>
<dbReference type="Pfam" id="PF03732">
    <property type="entry name" value="Retrotrans_gag"/>
    <property type="match status" value="1"/>
</dbReference>
<dbReference type="AlphaFoldDB" id="A0AA39V9A0"/>
<keyword evidence="1" id="KW-0067">ATP-binding</keyword>
<dbReference type="InterPro" id="IPR005162">
    <property type="entry name" value="Retrotrans_gag_dom"/>
</dbReference>
<dbReference type="GO" id="GO:0005524">
    <property type="term" value="F:ATP binding"/>
    <property type="evidence" value="ECO:0007669"/>
    <property type="project" value="UniProtKB-UniRule"/>
</dbReference>
<proteinExistence type="predicted"/>
<accession>A0AA39V9A0</accession>